<dbReference type="GO" id="GO:0017056">
    <property type="term" value="F:structural constituent of nuclear pore"/>
    <property type="evidence" value="ECO:0007669"/>
    <property type="project" value="InterPro"/>
</dbReference>
<reference evidence="5" key="1">
    <citation type="journal article" date="2022" name="Proc. Natl. Acad. Sci. U.S.A.">
        <title>Life cycle and functional genomics of the unicellular red alga Galdieria for elucidating algal and plant evolution and industrial use.</title>
        <authorList>
            <person name="Hirooka S."/>
            <person name="Itabashi T."/>
            <person name="Ichinose T.M."/>
            <person name="Onuma R."/>
            <person name="Fujiwara T."/>
            <person name="Yamashita S."/>
            <person name="Jong L.W."/>
            <person name="Tomita R."/>
            <person name="Iwane A.H."/>
            <person name="Miyagishima S.Y."/>
        </authorList>
    </citation>
    <scope>NUCLEOTIDE SEQUENCE</scope>
    <source>
        <strain evidence="5">NBRC 102759</strain>
    </source>
</reference>
<dbReference type="EMBL" id="BQMJ01000074">
    <property type="protein sequence ID" value="GJQ15774.1"/>
    <property type="molecule type" value="Genomic_DNA"/>
</dbReference>
<organism evidence="5 6">
    <name type="scientific">Galdieria partita</name>
    <dbReference type="NCBI Taxonomy" id="83374"/>
    <lineage>
        <taxon>Eukaryota</taxon>
        <taxon>Rhodophyta</taxon>
        <taxon>Bangiophyceae</taxon>
        <taxon>Galdieriales</taxon>
        <taxon>Galdieriaceae</taxon>
        <taxon>Galdieria</taxon>
    </lineage>
</organism>
<name>A0A9C7UTV3_9RHOD</name>
<keyword evidence="4" id="KW-0472">Membrane</keyword>
<dbReference type="Pfam" id="PF04097">
    <property type="entry name" value="Nic96"/>
    <property type="match status" value="1"/>
</dbReference>
<keyword evidence="6" id="KW-1185">Reference proteome</keyword>
<keyword evidence="4" id="KW-0509">mRNA transport</keyword>
<keyword evidence="4" id="KW-0813">Transport</keyword>
<gene>
    <name evidence="5" type="ORF">GpartN1_g7565.t1</name>
</gene>
<protein>
    <recommendedName>
        <fullName evidence="4">Nuclear pore protein</fullName>
    </recommendedName>
</protein>
<dbReference type="PANTHER" id="PTHR11225:SF4">
    <property type="entry name" value="NUCLEAR PORE COMPLEX PROTEIN NUP93"/>
    <property type="match status" value="1"/>
</dbReference>
<dbReference type="GO" id="GO:0016973">
    <property type="term" value="P:poly(A)+ mRNA export from nucleus"/>
    <property type="evidence" value="ECO:0007669"/>
    <property type="project" value="TreeGrafter"/>
</dbReference>
<dbReference type="InterPro" id="IPR007231">
    <property type="entry name" value="Nucleoporin_int_Nup93/Nic96"/>
</dbReference>
<keyword evidence="4" id="KW-0811">Translocation</keyword>
<reference evidence="5" key="2">
    <citation type="submission" date="2022-01" db="EMBL/GenBank/DDBJ databases">
        <authorList>
            <person name="Hirooka S."/>
            <person name="Miyagishima S.Y."/>
        </authorList>
    </citation>
    <scope>NUCLEOTIDE SEQUENCE</scope>
    <source>
        <strain evidence="5">NBRC 102759</strain>
    </source>
</reference>
<dbReference type="GO" id="GO:0006606">
    <property type="term" value="P:protein import into nucleus"/>
    <property type="evidence" value="ECO:0007669"/>
    <property type="project" value="TreeGrafter"/>
</dbReference>
<evidence type="ECO:0000313" key="5">
    <source>
        <dbReference type="EMBL" id="GJQ15774.1"/>
    </source>
</evidence>
<dbReference type="Proteomes" id="UP001061958">
    <property type="component" value="Unassembled WGS sequence"/>
</dbReference>
<dbReference type="PANTHER" id="PTHR11225">
    <property type="entry name" value="NUCLEAR PORE COMPLEX PROTEIN NUP93 NUCLEOPORIN NUP93 DEAD EYE PROTEIN"/>
    <property type="match status" value="1"/>
</dbReference>
<evidence type="ECO:0000256" key="3">
    <source>
        <dbReference type="ARBA" id="ARBA00023242"/>
    </source>
</evidence>
<keyword evidence="4" id="KW-0906">Nuclear pore complex</keyword>
<dbReference type="AlphaFoldDB" id="A0A9C7UTV3"/>
<comment type="subcellular location">
    <subcellularLocation>
        <location evidence="1">Nucleus envelope</location>
    </subcellularLocation>
    <subcellularLocation>
        <location evidence="4">Nucleus</location>
        <location evidence="4">Nuclear pore complex</location>
    </subcellularLocation>
</comment>
<keyword evidence="4" id="KW-0653">Protein transport</keyword>
<dbReference type="GO" id="GO:0005643">
    <property type="term" value="C:nuclear pore"/>
    <property type="evidence" value="ECO:0007669"/>
    <property type="project" value="UniProtKB-SubCell"/>
</dbReference>
<proteinExistence type="inferred from homology"/>
<comment type="similarity">
    <text evidence="2 4">Belongs to the nucleoporin interacting component (NIC) family.</text>
</comment>
<comment type="caution">
    <text evidence="5">The sequence shown here is derived from an EMBL/GenBank/DDBJ whole genome shotgun (WGS) entry which is preliminary data.</text>
</comment>
<keyword evidence="3 4" id="KW-0539">Nucleus</keyword>
<evidence type="ECO:0000256" key="2">
    <source>
        <dbReference type="ARBA" id="ARBA00010186"/>
    </source>
</evidence>
<evidence type="ECO:0000256" key="4">
    <source>
        <dbReference type="RuleBase" id="RU364035"/>
    </source>
</evidence>
<evidence type="ECO:0000256" key="1">
    <source>
        <dbReference type="ARBA" id="ARBA00004259"/>
    </source>
</evidence>
<dbReference type="OrthoDB" id="1918363at2759"/>
<accession>A0A9C7UTV3</accession>
<evidence type="ECO:0000313" key="6">
    <source>
        <dbReference type="Proteomes" id="UP001061958"/>
    </source>
</evidence>
<sequence>MSERNFLQLLQQSRFLESRAQGTQRKQALDSTPLLPRSISQVDQEAKEMLTRASRTGGTPEMDPSSIRLFSELNFDAESLGKEVRKFNAVENLLPPPETTLTSDLDSYILEQHEDAIFTTLEDSQAVVNEELRRKLDSTIEAMWEKEKDKFLKELSRHVPMSFNDTKDSASKVSVKSTSQWDAPLDQTQATPVSYSRRVVRENREYSEGVDLSADFTNIVRNILEGRVLDPVAQKLVFSSLSSNLDTSRISSSSSSSSLPIAQQFAKAVLSHQHALKYFAFIFEAISWICGERRVDFDGTYTRDSRIKEGCVDLLDPSQLKRALQGSLRAMEEKFKESRLIATIRSHPEHALRGGKPGLVEDIRAYLRVVFHNDFQSLPEDTQFLYHLPLWPQIFLALRCGDVHSAAKIAEEANAQLTSNGLHFCAFIQEFLSSPDRCLSEDSLIQLSQEYSLVARRSSDAYLRVCYILIARCSPNVDEKWKLQESDYSIVLSSIEDYLWFHLSLVRLDERQMPLSLLAYRLQLVDIQQEILEFGPSYFDPKGERPLFYTMILTLSLQFAKAVDYLVKCDGFLFYGVHIGLILYYYGILHNEKEWKGIIEKHPDLSNQYRKQIQFLLEPYDFDRCLWSYVQSIAQARPLDAACYLYILRDKTSRMHYLKELILHSGEYESLLGFIGPDGARRRGFLDQLERCLPEEERNDQVSIILATESAIEAAERGDIQAAVRLYDIAEEYDRLVATLAKKLSAELVHSRSSLRSWLVEESRRYLKLLSDKFISEVNTSKWISTLKLLLSLVEFMDFVQQQKYEEAWTCISNLNILPLNERDVVSKSSQWQSVSDEADQLVAERLAQIIVRAMDCLVALYQRTKESQRHSERTQLSPSSLSSHKLNEYESYGRNLVSFATLLGIQSPDISAKLMQASLALH</sequence>